<dbReference type="GO" id="GO:0000976">
    <property type="term" value="F:transcription cis-regulatory region binding"/>
    <property type="evidence" value="ECO:0007669"/>
    <property type="project" value="TreeGrafter"/>
</dbReference>
<dbReference type="InterPro" id="IPR009057">
    <property type="entry name" value="Homeodomain-like_sf"/>
</dbReference>
<dbReference type="PANTHER" id="PTHR30055">
    <property type="entry name" value="HTH-TYPE TRANSCRIPTIONAL REGULATOR RUTR"/>
    <property type="match status" value="1"/>
</dbReference>
<dbReference type="Pfam" id="PF14246">
    <property type="entry name" value="TetR_C_7"/>
    <property type="match status" value="1"/>
</dbReference>
<evidence type="ECO:0000313" key="6">
    <source>
        <dbReference type="EMBL" id="SNS94562.1"/>
    </source>
</evidence>
<evidence type="ECO:0000256" key="4">
    <source>
        <dbReference type="PROSITE-ProRule" id="PRU00335"/>
    </source>
</evidence>
<gene>
    <name evidence="6" type="ORF">SAMN06295955_10858</name>
</gene>
<organism evidence="6 7">
    <name type="scientific">Sphingopyxis indica</name>
    <dbReference type="NCBI Taxonomy" id="436663"/>
    <lineage>
        <taxon>Bacteria</taxon>
        <taxon>Pseudomonadati</taxon>
        <taxon>Pseudomonadota</taxon>
        <taxon>Alphaproteobacteria</taxon>
        <taxon>Sphingomonadales</taxon>
        <taxon>Sphingomonadaceae</taxon>
        <taxon>Sphingopyxis</taxon>
    </lineage>
</organism>
<evidence type="ECO:0000259" key="5">
    <source>
        <dbReference type="PROSITE" id="PS50977"/>
    </source>
</evidence>
<name>A0A239IME6_9SPHN</name>
<protein>
    <submittedName>
        <fullName evidence="6">Transcriptional regulator, TetR family</fullName>
    </submittedName>
</protein>
<dbReference type="InterPro" id="IPR036271">
    <property type="entry name" value="Tet_transcr_reg_TetR-rel_C_sf"/>
</dbReference>
<evidence type="ECO:0000313" key="7">
    <source>
        <dbReference type="Proteomes" id="UP000198339"/>
    </source>
</evidence>
<dbReference type="PRINTS" id="PR00455">
    <property type="entry name" value="HTHTETR"/>
</dbReference>
<keyword evidence="2 4" id="KW-0238">DNA-binding</keyword>
<dbReference type="AlphaFoldDB" id="A0A239IME6"/>
<dbReference type="Gene3D" id="1.10.357.10">
    <property type="entry name" value="Tetracycline Repressor, domain 2"/>
    <property type="match status" value="1"/>
</dbReference>
<keyword evidence="1" id="KW-0805">Transcription regulation</keyword>
<dbReference type="RefSeq" id="WP_089216317.1">
    <property type="nucleotide sequence ID" value="NZ_FZPA01000008.1"/>
</dbReference>
<dbReference type="InterPro" id="IPR001647">
    <property type="entry name" value="HTH_TetR"/>
</dbReference>
<dbReference type="InterPro" id="IPR050109">
    <property type="entry name" value="HTH-type_TetR-like_transc_reg"/>
</dbReference>
<keyword evidence="3" id="KW-0804">Transcription</keyword>
<feature type="domain" description="HTH tetR-type" evidence="5">
    <location>
        <begin position="15"/>
        <end position="75"/>
    </location>
</feature>
<evidence type="ECO:0000256" key="2">
    <source>
        <dbReference type="ARBA" id="ARBA00023125"/>
    </source>
</evidence>
<sequence>MPEHHSRRAGRPVDTAKRQAIIASAKRIFFEIGLAQASIEQIAADAHVSKVTVYKHFGGKRELFIAAVEDECKRIRHQFSFDQFAAGRLDEQLTAFGQAVVTFISQPEMVRFKRQIAAEAENEPDVGAAFLAAGPHRVTTALSKLLSAMKDAKALRIGDPGIAAELFISLCVGLGDLERRFGQEPNPARDRERIRAATDLFCRAYANDLSISD</sequence>
<dbReference type="GO" id="GO:0003700">
    <property type="term" value="F:DNA-binding transcription factor activity"/>
    <property type="evidence" value="ECO:0007669"/>
    <property type="project" value="TreeGrafter"/>
</dbReference>
<dbReference type="InterPro" id="IPR039536">
    <property type="entry name" value="TetR_C_Proteobacteria"/>
</dbReference>
<evidence type="ECO:0000256" key="1">
    <source>
        <dbReference type="ARBA" id="ARBA00023015"/>
    </source>
</evidence>
<dbReference type="SUPFAM" id="SSF46689">
    <property type="entry name" value="Homeodomain-like"/>
    <property type="match status" value="1"/>
</dbReference>
<dbReference type="PROSITE" id="PS50977">
    <property type="entry name" value="HTH_TETR_2"/>
    <property type="match status" value="1"/>
</dbReference>
<accession>A0A239IME6</accession>
<dbReference type="Pfam" id="PF00440">
    <property type="entry name" value="TetR_N"/>
    <property type="match status" value="1"/>
</dbReference>
<proteinExistence type="predicted"/>
<dbReference type="OrthoDB" id="9816431at2"/>
<dbReference type="Gene3D" id="1.10.10.60">
    <property type="entry name" value="Homeodomain-like"/>
    <property type="match status" value="1"/>
</dbReference>
<feature type="DNA-binding region" description="H-T-H motif" evidence="4">
    <location>
        <begin position="38"/>
        <end position="57"/>
    </location>
</feature>
<dbReference type="PANTHER" id="PTHR30055:SF146">
    <property type="entry name" value="HTH-TYPE TRANSCRIPTIONAL DUAL REGULATOR CECR"/>
    <property type="match status" value="1"/>
</dbReference>
<evidence type="ECO:0000256" key="3">
    <source>
        <dbReference type="ARBA" id="ARBA00023163"/>
    </source>
</evidence>
<dbReference type="FunFam" id="1.10.10.60:FF:000141">
    <property type="entry name" value="TetR family transcriptional regulator"/>
    <property type="match status" value="1"/>
</dbReference>
<dbReference type="Proteomes" id="UP000198339">
    <property type="component" value="Unassembled WGS sequence"/>
</dbReference>
<dbReference type="SUPFAM" id="SSF48498">
    <property type="entry name" value="Tetracyclin repressor-like, C-terminal domain"/>
    <property type="match status" value="1"/>
</dbReference>
<dbReference type="EMBL" id="FZPA01000008">
    <property type="protein sequence ID" value="SNS94562.1"/>
    <property type="molecule type" value="Genomic_DNA"/>
</dbReference>
<keyword evidence="7" id="KW-1185">Reference proteome</keyword>
<reference evidence="6 7" key="1">
    <citation type="submission" date="2017-06" db="EMBL/GenBank/DDBJ databases">
        <authorList>
            <person name="Kim H.J."/>
            <person name="Triplett B.A."/>
        </authorList>
    </citation>
    <scope>NUCLEOTIDE SEQUENCE [LARGE SCALE GENOMIC DNA]</scope>
    <source>
        <strain evidence="6 7">DS15</strain>
    </source>
</reference>